<evidence type="ECO:0000313" key="3">
    <source>
        <dbReference type="EMBL" id="OQR67902.1"/>
    </source>
</evidence>
<proteinExistence type="predicted"/>
<comment type="caution">
    <text evidence="3">The sequence shown here is derived from an EMBL/GenBank/DDBJ whole genome shotgun (WGS) entry which is preliminary data.</text>
</comment>
<feature type="region of interest" description="Disordered" evidence="1">
    <location>
        <begin position="172"/>
        <end position="196"/>
    </location>
</feature>
<feature type="transmembrane region" description="Helical" evidence="2">
    <location>
        <begin position="73"/>
        <end position="97"/>
    </location>
</feature>
<accession>A0A1V9X3Q3</accession>
<keyword evidence="2" id="KW-0812">Transmembrane</keyword>
<dbReference type="EMBL" id="MNPL01026898">
    <property type="protein sequence ID" value="OQR67902.1"/>
    <property type="molecule type" value="Genomic_DNA"/>
</dbReference>
<reference evidence="3 4" key="1">
    <citation type="journal article" date="2017" name="Gigascience">
        <title>Draft genome of the honey bee ectoparasitic mite, Tropilaelaps mercedesae, is shaped by the parasitic life history.</title>
        <authorList>
            <person name="Dong X."/>
            <person name="Armstrong S.D."/>
            <person name="Xia D."/>
            <person name="Makepeace B.L."/>
            <person name="Darby A.C."/>
            <person name="Kadowaki T."/>
        </authorList>
    </citation>
    <scope>NUCLEOTIDE SEQUENCE [LARGE SCALE GENOMIC DNA]</scope>
    <source>
        <strain evidence="3">Wuxi-XJTLU</strain>
    </source>
</reference>
<feature type="compositionally biased region" description="Polar residues" evidence="1">
    <location>
        <begin position="174"/>
        <end position="184"/>
    </location>
</feature>
<keyword evidence="2" id="KW-0472">Membrane</keyword>
<name>A0A1V9X3Q3_9ACAR</name>
<keyword evidence="2" id="KW-1133">Transmembrane helix</keyword>
<evidence type="ECO:0000256" key="1">
    <source>
        <dbReference type="SAM" id="MobiDB-lite"/>
    </source>
</evidence>
<dbReference type="Proteomes" id="UP000192247">
    <property type="component" value="Unassembled WGS sequence"/>
</dbReference>
<sequence length="229" mass="25775">MFLLSAKFSEDGSDKLNSVNKKNKHPVLRDQLDELQYKHLPIDLNGIYEHYARQKHSDLLRYGDSQPIRHNNITTIICAIFLACGIIMLTLAIYFYCMSSKGAIRRLSLKNITYPHRGFDSTSLRTPLHVFRQSTGFTRFENARNVTSRINLERNGDFGSEPILSASALAAQHPSDQSGDNRTAVSRDGPTHHNDIATFSGAAHETCGSNGSTHASWVLSDEEKHRRYI</sequence>
<evidence type="ECO:0000256" key="2">
    <source>
        <dbReference type="SAM" id="Phobius"/>
    </source>
</evidence>
<evidence type="ECO:0000313" key="4">
    <source>
        <dbReference type="Proteomes" id="UP000192247"/>
    </source>
</evidence>
<protein>
    <submittedName>
        <fullName evidence="3">Uncharacterized protein</fullName>
    </submittedName>
</protein>
<organism evidence="3 4">
    <name type="scientific">Tropilaelaps mercedesae</name>
    <dbReference type="NCBI Taxonomy" id="418985"/>
    <lineage>
        <taxon>Eukaryota</taxon>
        <taxon>Metazoa</taxon>
        <taxon>Ecdysozoa</taxon>
        <taxon>Arthropoda</taxon>
        <taxon>Chelicerata</taxon>
        <taxon>Arachnida</taxon>
        <taxon>Acari</taxon>
        <taxon>Parasitiformes</taxon>
        <taxon>Mesostigmata</taxon>
        <taxon>Gamasina</taxon>
        <taxon>Dermanyssoidea</taxon>
        <taxon>Laelapidae</taxon>
        <taxon>Tropilaelaps</taxon>
    </lineage>
</organism>
<keyword evidence="4" id="KW-1185">Reference proteome</keyword>
<dbReference type="AlphaFoldDB" id="A0A1V9X3Q3"/>
<dbReference type="InParanoid" id="A0A1V9X3Q3"/>
<gene>
    <name evidence="3" type="ORF">BIW11_13240</name>
</gene>